<dbReference type="InterPro" id="IPR020843">
    <property type="entry name" value="ER"/>
</dbReference>
<accession>K0S224</accession>
<dbReference type="SUPFAM" id="SSF51735">
    <property type="entry name" value="NAD(P)-binding Rossmann-fold domains"/>
    <property type="match status" value="1"/>
</dbReference>
<dbReference type="PANTHER" id="PTHR43189:SF1">
    <property type="entry name" value="ZINC-TYPE ALCOHOL DEHYDROGENASE-LIKE PROTEIN C1198.01"/>
    <property type="match status" value="1"/>
</dbReference>
<feature type="region of interest" description="Disordered" evidence="2">
    <location>
        <begin position="94"/>
        <end position="231"/>
    </location>
</feature>
<dbReference type="EMBL" id="AGNL01024091">
    <property type="protein sequence ID" value="EJK58854.1"/>
    <property type="molecule type" value="Genomic_DNA"/>
</dbReference>
<feature type="compositionally biased region" description="Polar residues" evidence="2">
    <location>
        <begin position="36"/>
        <end position="53"/>
    </location>
</feature>
<dbReference type="Pfam" id="PF13602">
    <property type="entry name" value="ADH_zinc_N_2"/>
    <property type="match status" value="1"/>
</dbReference>
<dbReference type="AlphaFoldDB" id="K0S224"/>
<comment type="caution">
    <text evidence="4">The sequence shown here is derived from an EMBL/GenBank/DDBJ whole genome shotgun (WGS) entry which is preliminary data.</text>
</comment>
<organism evidence="4 5">
    <name type="scientific">Thalassiosira oceanica</name>
    <name type="common">Marine diatom</name>
    <dbReference type="NCBI Taxonomy" id="159749"/>
    <lineage>
        <taxon>Eukaryota</taxon>
        <taxon>Sar</taxon>
        <taxon>Stramenopiles</taxon>
        <taxon>Ochrophyta</taxon>
        <taxon>Bacillariophyta</taxon>
        <taxon>Coscinodiscophyceae</taxon>
        <taxon>Thalassiosirophycidae</taxon>
        <taxon>Thalassiosirales</taxon>
        <taxon>Thalassiosiraceae</taxon>
        <taxon>Thalassiosira</taxon>
    </lineage>
</organism>
<dbReference type="PANTHER" id="PTHR43189">
    <property type="entry name" value="ZINC-TYPE ALCOHOL DEHYDROGENASE-LIKE PROTEIN C1198.01-RELATED"/>
    <property type="match status" value="1"/>
</dbReference>
<gene>
    <name evidence="4" type="ORF">THAOC_20989</name>
</gene>
<dbReference type="eggNOG" id="KOG1198">
    <property type="taxonomic scope" value="Eukaryota"/>
</dbReference>
<name>K0S224_THAOC</name>
<dbReference type="Gene3D" id="3.40.50.720">
    <property type="entry name" value="NAD(P)-binding Rossmann-like Domain"/>
    <property type="match status" value="1"/>
</dbReference>
<evidence type="ECO:0000256" key="2">
    <source>
        <dbReference type="SAM" id="MobiDB-lite"/>
    </source>
</evidence>
<dbReference type="SUPFAM" id="SSF50129">
    <property type="entry name" value="GroES-like"/>
    <property type="match status" value="1"/>
</dbReference>
<dbReference type="InterPro" id="IPR013154">
    <property type="entry name" value="ADH-like_N"/>
</dbReference>
<dbReference type="CDD" id="cd08273">
    <property type="entry name" value="MDR8"/>
    <property type="match status" value="1"/>
</dbReference>
<evidence type="ECO:0000259" key="3">
    <source>
        <dbReference type="SMART" id="SM00829"/>
    </source>
</evidence>
<feature type="region of interest" description="Disordered" evidence="2">
    <location>
        <begin position="26"/>
        <end position="82"/>
    </location>
</feature>
<proteinExistence type="predicted"/>
<feature type="domain" description="Enoyl reductase (ER)" evidence="3">
    <location>
        <begin position="312"/>
        <end position="648"/>
    </location>
</feature>
<feature type="compositionally biased region" description="Polar residues" evidence="2">
    <location>
        <begin position="271"/>
        <end position="283"/>
    </location>
</feature>
<evidence type="ECO:0000313" key="4">
    <source>
        <dbReference type="EMBL" id="EJK58854.1"/>
    </source>
</evidence>
<dbReference type="Proteomes" id="UP000266841">
    <property type="component" value="Unassembled WGS sequence"/>
</dbReference>
<reference evidence="4 5" key="1">
    <citation type="journal article" date="2012" name="Genome Biol.">
        <title>Genome and low-iron response of an oceanic diatom adapted to chronic iron limitation.</title>
        <authorList>
            <person name="Lommer M."/>
            <person name="Specht M."/>
            <person name="Roy A.S."/>
            <person name="Kraemer L."/>
            <person name="Andreson R."/>
            <person name="Gutowska M.A."/>
            <person name="Wolf J."/>
            <person name="Bergner S.V."/>
            <person name="Schilhabel M.B."/>
            <person name="Klostermeier U.C."/>
            <person name="Beiko R.G."/>
            <person name="Rosenstiel P."/>
            <person name="Hippler M."/>
            <person name="Laroche J."/>
        </authorList>
    </citation>
    <scope>NUCLEOTIDE SEQUENCE [LARGE SCALE GENOMIC DNA]</scope>
    <source>
        <strain evidence="4 5">CCMP1005</strain>
    </source>
</reference>
<dbReference type="OrthoDB" id="203908at2759"/>
<sequence>MVGFRKINKINSVKVKGFTSRLSAFGVKKGAKTDQSKASADTPDTSPEVTPEQQAEPLPGPESAAAGPTAGGTEADEVLSGILKDLSIDPDIAIQQNKTDDVSEYSGGSAKSVDSETSEEGEKEISIGEKVNMVIAAAEEIRMKKSSSPPQVGGTPLATASSVDTPATEAGDKTKETEPKNTKKPKKRVSLRSKKSKSPTPSKEVETNSETPQHLSAVKHAGETGEESGARAEFSTDFEGQDFQGQDDKAVETSIEDQTFEDEPTKEGSMTDDTTFSEDNTFASGPGSIDIEPSSSNKGSVMNKDIFIHEAGGPNNLVVRAMYYTPLPSTPEEVIIKVEASTVSFRDCMLRRGLGVEKVSFPFTPGCEVVGTISHLGNRAKRMGYRIGDRVVAMNRSGGGNGYYAKFHMDCVSPIISNKIEAADAVCLVDVYMTAYQALRCGKNDGTPLTEANILVTDGYSPVGQAAVQLALLEGANVYVTTSETGQEEHMRSLGAKCLPYSPNKWLHKIKGKMDLVIDNTCLDSYDSSWNALSATGTLVVTGITSLYNFTDYGDVGFGCDAFGDFRDYQARWATMKAKYIMSQTKFNDVYESFKKDPKQYSQELKYLCFLVENGTLKPKIAERVSIEEIPDAQRYLETGKVNGTIVCLP</sequence>
<keyword evidence="1" id="KW-0560">Oxidoreductase</keyword>
<dbReference type="InterPro" id="IPR011032">
    <property type="entry name" value="GroES-like_sf"/>
</dbReference>
<dbReference type="SMART" id="SM00829">
    <property type="entry name" value="PKS_ER"/>
    <property type="match status" value="1"/>
</dbReference>
<feature type="compositionally biased region" description="Low complexity" evidence="2">
    <location>
        <begin position="61"/>
        <end position="73"/>
    </location>
</feature>
<evidence type="ECO:0000256" key="1">
    <source>
        <dbReference type="ARBA" id="ARBA00023002"/>
    </source>
</evidence>
<dbReference type="Gene3D" id="3.90.180.10">
    <property type="entry name" value="Medium-chain alcohol dehydrogenases, catalytic domain"/>
    <property type="match status" value="1"/>
</dbReference>
<dbReference type="Pfam" id="PF08240">
    <property type="entry name" value="ADH_N"/>
    <property type="match status" value="1"/>
</dbReference>
<feature type="compositionally biased region" description="Basic residues" evidence="2">
    <location>
        <begin position="182"/>
        <end position="197"/>
    </location>
</feature>
<dbReference type="InterPro" id="IPR036291">
    <property type="entry name" value="NAD(P)-bd_dom_sf"/>
</dbReference>
<dbReference type="GO" id="GO:0016491">
    <property type="term" value="F:oxidoreductase activity"/>
    <property type="evidence" value="ECO:0007669"/>
    <property type="project" value="UniProtKB-KW"/>
</dbReference>
<keyword evidence="5" id="KW-1185">Reference proteome</keyword>
<evidence type="ECO:0000313" key="5">
    <source>
        <dbReference type="Proteomes" id="UP000266841"/>
    </source>
</evidence>
<feature type="compositionally biased region" description="Basic and acidic residues" evidence="2">
    <location>
        <begin position="170"/>
        <end position="181"/>
    </location>
</feature>
<protein>
    <recommendedName>
        <fullName evidence="3">Enoyl reductase (ER) domain-containing protein</fullName>
    </recommendedName>
</protein>
<feature type="region of interest" description="Disordered" evidence="2">
    <location>
        <begin position="257"/>
        <end position="297"/>
    </location>
</feature>